<dbReference type="KEGG" id="acg:AWM71_07060"/>
<dbReference type="InterPro" id="IPR021361">
    <property type="entry name" value="Tad2-like_dom"/>
</dbReference>
<dbReference type="AlphaFoldDB" id="A0A120I8W4"/>
<proteinExistence type="predicted"/>
<evidence type="ECO:0000313" key="2">
    <source>
        <dbReference type="EMBL" id="KXB33405.1"/>
    </source>
</evidence>
<dbReference type="Pfam" id="PF11195">
    <property type="entry name" value="Tad2-like"/>
    <property type="match status" value="1"/>
</dbReference>
<evidence type="ECO:0000313" key="4">
    <source>
        <dbReference type="Proteomes" id="UP000070422"/>
    </source>
</evidence>
<evidence type="ECO:0000259" key="1">
    <source>
        <dbReference type="Pfam" id="PF11195"/>
    </source>
</evidence>
<dbReference type="Proteomes" id="UP000234775">
    <property type="component" value="Unassembled WGS sequence"/>
</dbReference>
<reference evidence="3 5" key="2">
    <citation type="submission" date="2017-12" db="EMBL/GenBank/DDBJ databases">
        <title>Phylogenetic diversity of female urinary microbiome.</title>
        <authorList>
            <person name="Thomas-White K."/>
            <person name="Wolfe A.J."/>
        </authorList>
    </citation>
    <scope>NUCLEOTIDE SEQUENCE [LARGE SCALE GENOMIC DNA]</scope>
    <source>
        <strain evidence="3 5">UMB0844</strain>
    </source>
</reference>
<reference evidence="2 4" key="1">
    <citation type="submission" date="2016-01" db="EMBL/GenBank/DDBJ databases">
        <authorList>
            <person name="Oliw E.H."/>
        </authorList>
    </citation>
    <scope>NUCLEOTIDE SEQUENCE [LARGE SCALE GENOMIC DNA]</scope>
    <source>
        <strain evidence="2 4">KA00635</strain>
    </source>
</reference>
<dbReference type="OrthoDB" id="9806476at2"/>
<accession>A0A120I8W4</accession>
<dbReference type="PATRIC" id="fig|87541.4.peg.1676"/>
<gene>
    <name evidence="3" type="ORF">CYJ27_04450</name>
    <name evidence="2" type="ORF">HMPREF3187_01696</name>
</gene>
<feature type="domain" description="Thoeris anti-defense 2-like" evidence="1">
    <location>
        <begin position="1"/>
        <end position="72"/>
    </location>
</feature>
<dbReference type="Proteomes" id="UP000070422">
    <property type="component" value="Unassembled WGS sequence"/>
</dbReference>
<organism evidence="3 5">
    <name type="scientific">Aerococcus christensenii</name>
    <dbReference type="NCBI Taxonomy" id="87541"/>
    <lineage>
        <taxon>Bacteria</taxon>
        <taxon>Bacillati</taxon>
        <taxon>Bacillota</taxon>
        <taxon>Bacilli</taxon>
        <taxon>Lactobacillales</taxon>
        <taxon>Aerococcaceae</taxon>
        <taxon>Aerococcus</taxon>
    </lineage>
</organism>
<dbReference type="RefSeq" id="WP_060777289.1">
    <property type="nucleotide sequence ID" value="NZ_CP014159.1"/>
</dbReference>
<dbReference type="EMBL" id="PKGZ01000003">
    <property type="protein sequence ID" value="PKY91333.1"/>
    <property type="molecule type" value="Genomic_DNA"/>
</dbReference>
<evidence type="ECO:0000313" key="5">
    <source>
        <dbReference type="Proteomes" id="UP000234775"/>
    </source>
</evidence>
<dbReference type="STRING" id="87541.AWM71_07060"/>
<dbReference type="EMBL" id="LSCQ01000100">
    <property type="protein sequence ID" value="KXB33405.1"/>
    <property type="molecule type" value="Genomic_DNA"/>
</dbReference>
<protein>
    <submittedName>
        <fullName evidence="3">DUF2829 domain-containing protein</fullName>
    </submittedName>
</protein>
<keyword evidence="5" id="KW-1185">Reference proteome</keyword>
<evidence type="ECO:0000313" key="3">
    <source>
        <dbReference type="EMBL" id="PKY91333.1"/>
    </source>
</evidence>
<sequence length="73" mass="8499">MTFETILPELKNHRKAVRRAWSSGEKFVKIIIPHQLEDEKMTPYFVIKVAGEGYSMYQPTVCDILATDWLLVD</sequence>
<name>A0A120I8W4_9LACT</name>
<comment type="caution">
    <text evidence="3">The sequence shown here is derived from an EMBL/GenBank/DDBJ whole genome shotgun (WGS) entry which is preliminary data.</text>
</comment>